<comment type="caution">
    <text evidence="5">The sequence shown here is derived from an EMBL/GenBank/DDBJ whole genome shotgun (WGS) entry which is preliminary data.</text>
</comment>
<feature type="domain" description="Photosynthesis system II assembly factor Ycf48/Hcf136-like" evidence="4">
    <location>
        <begin position="79"/>
        <end position="129"/>
    </location>
</feature>
<name>A0ABV2A970_9GAMM</name>
<organism evidence="5 6">
    <name type="scientific">Sinimarinibacterium thermocellulolyticum</name>
    <dbReference type="NCBI Taxonomy" id="3170016"/>
    <lineage>
        <taxon>Bacteria</taxon>
        <taxon>Pseudomonadati</taxon>
        <taxon>Pseudomonadota</taxon>
        <taxon>Gammaproteobacteria</taxon>
        <taxon>Nevskiales</taxon>
        <taxon>Nevskiaceae</taxon>
        <taxon>Sinimarinibacterium</taxon>
    </lineage>
</organism>
<feature type="signal peptide" evidence="3">
    <location>
        <begin position="1"/>
        <end position="25"/>
    </location>
</feature>
<dbReference type="RefSeq" id="WP_352887368.1">
    <property type="nucleotide sequence ID" value="NZ_JBEPIJ010000002.1"/>
</dbReference>
<accession>A0ABV2A970</accession>
<evidence type="ECO:0000256" key="2">
    <source>
        <dbReference type="ARBA" id="ARBA00023276"/>
    </source>
</evidence>
<dbReference type="PANTHER" id="PTHR47199">
    <property type="entry name" value="PHOTOSYSTEM II STABILITY/ASSEMBLY FACTOR HCF136, CHLOROPLASTIC"/>
    <property type="match status" value="1"/>
</dbReference>
<dbReference type="Gene3D" id="2.130.10.10">
    <property type="entry name" value="YVTN repeat-like/Quinoprotein amine dehydrogenase"/>
    <property type="match status" value="1"/>
</dbReference>
<evidence type="ECO:0000313" key="6">
    <source>
        <dbReference type="Proteomes" id="UP001465331"/>
    </source>
</evidence>
<feature type="chain" id="PRO_5046199817" evidence="3">
    <location>
        <begin position="26"/>
        <end position="328"/>
    </location>
</feature>
<sequence>MSKFCAVKRAGLLSAMLFVAAPVLAQDEADDAGVEPIVKSLPSEIMPLTPSSLLLDIVDTGRHLIAVGDRGAVIVSNDGATWAQVPTPTRAPLTAVDFADADHGWAVGHDAVILHTADGGRTWELQNFEPELEMPLLDVLFLDTQRGFAVGAYGLFYRTTDGGTTWEEVDSPIREDEWHFNAITRLADGTLFIAGESGTLAMSTDEGQTWETITSPYDSSLFGALPYGEKGVVIFGLRGNVFVSDDAASAQWREVDTGTVASMFGGTVLDDGRKVMVGVNGNIIVSANGVEDVQVLKSAAGTALSAAIAVDGVLLAVGESGVQRIALN</sequence>
<dbReference type="InterPro" id="IPR028203">
    <property type="entry name" value="PSII_CF48-like_dom"/>
</dbReference>
<dbReference type="CDD" id="cd15482">
    <property type="entry name" value="Sialidase_non-viral"/>
    <property type="match status" value="1"/>
</dbReference>
<evidence type="ECO:0000256" key="3">
    <source>
        <dbReference type="SAM" id="SignalP"/>
    </source>
</evidence>
<reference evidence="5 6" key="1">
    <citation type="submission" date="2024-06" db="EMBL/GenBank/DDBJ databases">
        <authorList>
            <person name="Li Z."/>
            <person name="Jiang Y."/>
        </authorList>
    </citation>
    <scope>NUCLEOTIDE SEQUENCE [LARGE SCALE GENOMIC DNA]</scope>
    <source>
        <strain evidence="5 6">HSW-8</strain>
    </source>
</reference>
<evidence type="ECO:0000313" key="5">
    <source>
        <dbReference type="EMBL" id="MES0873024.1"/>
    </source>
</evidence>
<keyword evidence="2" id="KW-0604">Photosystem II</keyword>
<dbReference type="EMBL" id="JBEPIJ010000002">
    <property type="protein sequence ID" value="MES0873024.1"/>
    <property type="molecule type" value="Genomic_DNA"/>
</dbReference>
<dbReference type="SUPFAM" id="SSF110296">
    <property type="entry name" value="Oligoxyloglucan reducing end-specific cellobiohydrolase"/>
    <property type="match status" value="1"/>
</dbReference>
<dbReference type="PANTHER" id="PTHR47199:SF2">
    <property type="entry name" value="PHOTOSYSTEM II STABILITY_ASSEMBLY FACTOR HCF136, CHLOROPLASTIC"/>
    <property type="match status" value="1"/>
</dbReference>
<dbReference type="InterPro" id="IPR015943">
    <property type="entry name" value="WD40/YVTN_repeat-like_dom_sf"/>
</dbReference>
<gene>
    <name evidence="5" type="ORF">ABSH63_03210</name>
</gene>
<keyword evidence="1" id="KW-0602">Photosynthesis</keyword>
<keyword evidence="6" id="KW-1185">Reference proteome</keyword>
<keyword evidence="3" id="KW-0732">Signal</keyword>
<evidence type="ECO:0000256" key="1">
    <source>
        <dbReference type="ARBA" id="ARBA00022531"/>
    </source>
</evidence>
<evidence type="ECO:0000259" key="4">
    <source>
        <dbReference type="Pfam" id="PF14870"/>
    </source>
</evidence>
<feature type="domain" description="Photosynthesis system II assembly factor Ycf48/Hcf136-like" evidence="4">
    <location>
        <begin position="131"/>
        <end position="284"/>
    </location>
</feature>
<proteinExistence type="predicted"/>
<dbReference type="Pfam" id="PF14870">
    <property type="entry name" value="PSII_BNR"/>
    <property type="match status" value="2"/>
</dbReference>
<protein>
    <submittedName>
        <fullName evidence="5">YCF48-related protein</fullName>
    </submittedName>
</protein>
<dbReference type="Proteomes" id="UP001465331">
    <property type="component" value="Unassembled WGS sequence"/>
</dbReference>